<proteinExistence type="predicted"/>
<protein>
    <submittedName>
        <fullName evidence="11">ABC transporter ATP-binding protein/permease</fullName>
    </submittedName>
</protein>
<reference evidence="11" key="2">
    <citation type="submission" date="2021-04" db="EMBL/GenBank/DDBJ databases">
        <authorList>
            <person name="Gilroy R."/>
        </authorList>
    </citation>
    <scope>NUCLEOTIDE SEQUENCE</scope>
    <source>
        <strain evidence="11">CHK183-1962</strain>
    </source>
</reference>
<name>A0A9D1XDH3_9FIRM</name>
<keyword evidence="2" id="KW-0813">Transport</keyword>
<evidence type="ECO:0000256" key="5">
    <source>
        <dbReference type="ARBA" id="ARBA00022840"/>
    </source>
</evidence>
<keyword evidence="7 8" id="KW-0472">Membrane</keyword>
<evidence type="ECO:0000259" key="9">
    <source>
        <dbReference type="PROSITE" id="PS50893"/>
    </source>
</evidence>
<dbReference type="PANTHER" id="PTHR43394">
    <property type="entry name" value="ATP-DEPENDENT PERMEASE MDL1, MITOCHONDRIAL"/>
    <property type="match status" value="1"/>
</dbReference>
<evidence type="ECO:0000256" key="8">
    <source>
        <dbReference type="SAM" id="Phobius"/>
    </source>
</evidence>
<feature type="transmembrane region" description="Helical" evidence="8">
    <location>
        <begin position="248"/>
        <end position="266"/>
    </location>
</feature>
<dbReference type="InterPro" id="IPR011527">
    <property type="entry name" value="ABC1_TM_dom"/>
</dbReference>
<dbReference type="SUPFAM" id="SSF52540">
    <property type="entry name" value="P-loop containing nucleoside triphosphate hydrolases"/>
    <property type="match status" value="1"/>
</dbReference>
<dbReference type="Proteomes" id="UP000886890">
    <property type="component" value="Unassembled WGS sequence"/>
</dbReference>
<evidence type="ECO:0000259" key="10">
    <source>
        <dbReference type="PROSITE" id="PS50929"/>
    </source>
</evidence>
<dbReference type="Gene3D" id="3.40.50.300">
    <property type="entry name" value="P-loop containing nucleotide triphosphate hydrolases"/>
    <property type="match status" value="1"/>
</dbReference>
<dbReference type="PROSITE" id="PS50893">
    <property type="entry name" value="ABC_TRANSPORTER_2"/>
    <property type="match status" value="1"/>
</dbReference>
<feature type="domain" description="ABC transmembrane type-1" evidence="10">
    <location>
        <begin position="19"/>
        <end position="301"/>
    </location>
</feature>
<dbReference type="InterPro" id="IPR036640">
    <property type="entry name" value="ABC1_TM_sf"/>
</dbReference>
<sequence>MTPMKWFYSFLKEYRLRIVLGFVLVTVMASLAIISPRISGSIVDRVIQGGDYAALPGLLAVLLGATVCRSILRFIVPYNFETCSQGILYRMRDAVFQKLLAEDFDFFNHNRTGDLMSRQTGDMDAIRNFTASTIYTIYESVLYFIFALVMVFTVNGRLAVSMLCILPFTALTTFLQMRAVKPAFHRIRRQFSSLNTYVQENISGNRVVKAFAKEDFEMEKFEKENDAYRDAELACASIWTKYVPVFELFSNILTVVLMLYGGILALQGEITVGNMVTVNGYLWMLNMPLRMAGWYINDIQRFITSVEKIYSTFSVEPRILNHRKCKEKTDYRGEVEFCHVSYQADGENILKDITFHVKPGQTVGILGPTGAGKSTLMNLLCRFYDVSSGEILVDGEDIRRLNLQNLRDHIGMAMQDVFLFSDTIEGNIAYGRPDCSFETVKNASVMADADNFIRGIPDGYDTIVGERGVGLSGGQKQRISLARALVKDPAILILDDTTSAVDMETETYIQQQLKTLGENHTIFIIAYRISSIKDADQILVLENGTISEQGTHEELLRNGGYYAQVFEHQYGKEAMTDGQK</sequence>
<dbReference type="EMBL" id="DXEK01000095">
    <property type="protein sequence ID" value="HIX77101.1"/>
    <property type="molecule type" value="Genomic_DNA"/>
</dbReference>
<dbReference type="SMART" id="SM00382">
    <property type="entry name" value="AAA"/>
    <property type="match status" value="1"/>
</dbReference>
<dbReference type="InterPro" id="IPR017871">
    <property type="entry name" value="ABC_transporter-like_CS"/>
</dbReference>
<keyword evidence="5 11" id="KW-0067">ATP-binding</keyword>
<dbReference type="PROSITE" id="PS00211">
    <property type="entry name" value="ABC_TRANSPORTER_1"/>
    <property type="match status" value="1"/>
</dbReference>
<dbReference type="CDD" id="cd18542">
    <property type="entry name" value="ABC_6TM_YknU_like"/>
    <property type="match status" value="1"/>
</dbReference>
<evidence type="ECO:0000256" key="3">
    <source>
        <dbReference type="ARBA" id="ARBA00022692"/>
    </source>
</evidence>
<dbReference type="InterPro" id="IPR003439">
    <property type="entry name" value="ABC_transporter-like_ATP-bd"/>
</dbReference>
<dbReference type="PROSITE" id="PS50929">
    <property type="entry name" value="ABC_TM1F"/>
    <property type="match status" value="1"/>
</dbReference>
<evidence type="ECO:0000256" key="4">
    <source>
        <dbReference type="ARBA" id="ARBA00022741"/>
    </source>
</evidence>
<feature type="transmembrane region" description="Helical" evidence="8">
    <location>
        <begin position="14"/>
        <end position="34"/>
    </location>
</feature>
<dbReference type="Pfam" id="PF00664">
    <property type="entry name" value="ABC_membrane"/>
    <property type="match status" value="1"/>
</dbReference>
<evidence type="ECO:0000256" key="6">
    <source>
        <dbReference type="ARBA" id="ARBA00022989"/>
    </source>
</evidence>
<dbReference type="FunFam" id="3.40.50.300:FF:000287">
    <property type="entry name" value="Multidrug ABC transporter ATP-binding protein"/>
    <property type="match status" value="1"/>
</dbReference>
<dbReference type="Pfam" id="PF00005">
    <property type="entry name" value="ABC_tran"/>
    <property type="match status" value="1"/>
</dbReference>
<evidence type="ECO:0000256" key="1">
    <source>
        <dbReference type="ARBA" id="ARBA00004651"/>
    </source>
</evidence>
<keyword evidence="3 8" id="KW-0812">Transmembrane</keyword>
<feature type="transmembrane region" description="Helical" evidence="8">
    <location>
        <begin position="158"/>
        <end position="180"/>
    </location>
</feature>
<accession>A0A9D1XDH3</accession>
<dbReference type="InterPro" id="IPR003593">
    <property type="entry name" value="AAA+_ATPase"/>
</dbReference>
<feature type="domain" description="ABC transporter" evidence="9">
    <location>
        <begin position="335"/>
        <end position="568"/>
    </location>
</feature>
<dbReference type="Gene3D" id="1.20.1560.10">
    <property type="entry name" value="ABC transporter type 1, transmembrane domain"/>
    <property type="match status" value="1"/>
</dbReference>
<comment type="subcellular location">
    <subcellularLocation>
        <location evidence="1">Cell membrane</location>
        <topology evidence="1">Multi-pass membrane protein</topology>
    </subcellularLocation>
</comment>
<evidence type="ECO:0000313" key="12">
    <source>
        <dbReference type="Proteomes" id="UP000886890"/>
    </source>
</evidence>
<reference evidence="11" key="1">
    <citation type="journal article" date="2021" name="PeerJ">
        <title>Extensive microbial diversity within the chicken gut microbiome revealed by metagenomics and culture.</title>
        <authorList>
            <person name="Gilroy R."/>
            <person name="Ravi A."/>
            <person name="Getino M."/>
            <person name="Pursley I."/>
            <person name="Horton D.L."/>
            <person name="Alikhan N.F."/>
            <person name="Baker D."/>
            <person name="Gharbi K."/>
            <person name="Hall N."/>
            <person name="Watson M."/>
            <person name="Adriaenssens E.M."/>
            <person name="Foster-Nyarko E."/>
            <person name="Jarju S."/>
            <person name="Secka A."/>
            <person name="Antonio M."/>
            <person name="Oren A."/>
            <person name="Chaudhuri R.R."/>
            <person name="La Ragione R."/>
            <person name="Hildebrand F."/>
            <person name="Pallen M.J."/>
        </authorList>
    </citation>
    <scope>NUCLEOTIDE SEQUENCE</scope>
    <source>
        <strain evidence="11">CHK183-1962</strain>
    </source>
</reference>
<dbReference type="SUPFAM" id="SSF90123">
    <property type="entry name" value="ABC transporter transmembrane region"/>
    <property type="match status" value="1"/>
</dbReference>
<dbReference type="AlphaFoldDB" id="A0A9D1XDH3"/>
<dbReference type="InterPro" id="IPR027417">
    <property type="entry name" value="P-loop_NTPase"/>
</dbReference>
<keyword evidence="6 8" id="KW-1133">Transmembrane helix</keyword>
<evidence type="ECO:0000313" key="11">
    <source>
        <dbReference type="EMBL" id="HIX77101.1"/>
    </source>
</evidence>
<feature type="transmembrane region" description="Helical" evidence="8">
    <location>
        <begin position="133"/>
        <end position="152"/>
    </location>
</feature>
<comment type="caution">
    <text evidence="11">The sequence shown here is derived from an EMBL/GenBank/DDBJ whole genome shotgun (WGS) entry which is preliminary data.</text>
</comment>
<dbReference type="GO" id="GO:0016887">
    <property type="term" value="F:ATP hydrolysis activity"/>
    <property type="evidence" value="ECO:0007669"/>
    <property type="project" value="InterPro"/>
</dbReference>
<dbReference type="PANTHER" id="PTHR43394:SF1">
    <property type="entry name" value="ATP-BINDING CASSETTE SUB-FAMILY B MEMBER 10, MITOCHONDRIAL"/>
    <property type="match status" value="1"/>
</dbReference>
<gene>
    <name evidence="11" type="ORF">H9734_05840</name>
</gene>
<evidence type="ECO:0000256" key="7">
    <source>
        <dbReference type="ARBA" id="ARBA00023136"/>
    </source>
</evidence>
<dbReference type="InterPro" id="IPR039421">
    <property type="entry name" value="Type_1_exporter"/>
</dbReference>
<keyword evidence="4" id="KW-0547">Nucleotide-binding</keyword>
<feature type="transmembrane region" description="Helical" evidence="8">
    <location>
        <begin position="54"/>
        <end position="72"/>
    </location>
</feature>
<evidence type="ECO:0000256" key="2">
    <source>
        <dbReference type="ARBA" id="ARBA00022448"/>
    </source>
</evidence>
<dbReference type="GO" id="GO:0015421">
    <property type="term" value="F:ABC-type oligopeptide transporter activity"/>
    <property type="evidence" value="ECO:0007669"/>
    <property type="project" value="TreeGrafter"/>
</dbReference>
<dbReference type="GO" id="GO:0005886">
    <property type="term" value="C:plasma membrane"/>
    <property type="evidence" value="ECO:0007669"/>
    <property type="project" value="UniProtKB-SubCell"/>
</dbReference>
<organism evidence="11 12">
    <name type="scientific">Candidatus Fusicatenibacter merdavium</name>
    <dbReference type="NCBI Taxonomy" id="2838600"/>
    <lineage>
        <taxon>Bacteria</taxon>
        <taxon>Bacillati</taxon>
        <taxon>Bacillota</taxon>
        <taxon>Clostridia</taxon>
        <taxon>Lachnospirales</taxon>
        <taxon>Lachnospiraceae</taxon>
        <taxon>Fusicatenibacter</taxon>
    </lineage>
</organism>
<dbReference type="GO" id="GO:0005524">
    <property type="term" value="F:ATP binding"/>
    <property type="evidence" value="ECO:0007669"/>
    <property type="project" value="UniProtKB-KW"/>
</dbReference>